<name>A0ABS4JYI5_9FIRM</name>
<evidence type="ECO:0000256" key="6">
    <source>
        <dbReference type="ARBA" id="ARBA00022989"/>
    </source>
</evidence>
<feature type="transmembrane region" description="Helical" evidence="8">
    <location>
        <begin position="52"/>
        <end position="72"/>
    </location>
</feature>
<feature type="transmembrane region" description="Helical" evidence="8">
    <location>
        <begin position="317"/>
        <end position="335"/>
    </location>
</feature>
<evidence type="ECO:0000256" key="8">
    <source>
        <dbReference type="RuleBase" id="RU365092"/>
    </source>
</evidence>
<dbReference type="Proteomes" id="UP001519289">
    <property type="component" value="Unassembled WGS sequence"/>
</dbReference>
<keyword evidence="7 8" id="KW-0472">Membrane</keyword>
<accession>A0ABS4JYI5</accession>
<comment type="similarity">
    <text evidence="2 8">Belongs to the lactate permease family.</text>
</comment>
<dbReference type="EMBL" id="JAGGLG010000045">
    <property type="protein sequence ID" value="MBP2020040.1"/>
    <property type="molecule type" value="Genomic_DNA"/>
</dbReference>
<feature type="transmembrane region" description="Helical" evidence="8">
    <location>
        <begin position="12"/>
        <end position="31"/>
    </location>
</feature>
<feature type="transmembrane region" description="Helical" evidence="8">
    <location>
        <begin position="263"/>
        <end position="284"/>
    </location>
</feature>
<dbReference type="NCBIfam" id="TIGR00795">
    <property type="entry name" value="lctP"/>
    <property type="match status" value="1"/>
</dbReference>
<comment type="subcellular location">
    <subcellularLocation>
        <location evidence="1 8">Cell membrane</location>
        <topology evidence="1 8">Multi-pass membrane protein</topology>
    </subcellularLocation>
</comment>
<proteinExistence type="inferred from homology"/>
<evidence type="ECO:0000256" key="3">
    <source>
        <dbReference type="ARBA" id="ARBA00022448"/>
    </source>
</evidence>
<evidence type="ECO:0000256" key="4">
    <source>
        <dbReference type="ARBA" id="ARBA00022475"/>
    </source>
</evidence>
<evidence type="ECO:0000256" key="1">
    <source>
        <dbReference type="ARBA" id="ARBA00004651"/>
    </source>
</evidence>
<feature type="transmembrane region" description="Helical" evidence="8">
    <location>
        <begin position="545"/>
        <end position="566"/>
    </location>
</feature>
<feature type="transmembrane region" description="Helical" evidence="8">
    <location>
        <begin position="204"/>
        <end position="225"/>
    </location>
</feature>
<keyword evidence="6 8" id="KW-1133">Transmembrane helix</keyword>
<dbReference type="InterPro" id="IPR003804">
    <property type="entry name" value="Lactate_perm"/>
</dbReference>
<keyword evidence="10" id="KW-1185">Reference proteome</keyword>
<evidence type="ECO:0000313" key="10">
    <source>
        <dbReference type="Proteomes" id="UP001519289"/>
    </source>
</evidence>
<protein>
    <recommendedName>
        <fullName evidence="8">L-lactate permease</fullName>
    </recommendedName>
</protein>
<feature type="transmembrane region" description="Helical" evidence="8">
    <location>
        <begin position="163"/>
        <end position="183"/>
    </location>
</feature>
<feature type="transmembrane region" description="Helical" evidence="8">
    <location>
        <begin position="450"/>
        <end position="469"/>
    </location>
</feature>
<sequence>MQYLQNYNPLGNAFLSTLVAALPVVTLLYFLALHPTKSNQGSLHKGIEAHKAALIAGIVSLLAAVLVFKMPVQTAGMSYVYGVLYGMFPIGWIVIAAMFLYTVTLVTGQFEIVKDTVASISSDKRIQAILIAFSFGAFVEGAAGFGTPVAISGALMVGLGFKPLQAAILCLIANTAPVAFGALGTPVTALEGVTGIPAFAISQMAARQLPFFSLIVPVWMVAAMVKMDGGKWSDVWNVWPALLVSGGSFALTQFLVGNYMGHMLVDILGGLVSMAAVALFSRVWQPKKAYSVDNHPKAKAAMAGGASYTTGQVVKAWMPWALLTVFVFLWGLPSVKSFLNSIPGAVINWNVPFVQGLVYRTPPVVAEQTLDKAVYTLNWLSAPGTGIMFAALISGLIIGMSGEQWGTVIRRTAQRLRMPLLTIGLVLGMGYVTKYSGMDAVLGLAFTKTGVLYPFFAAMLGWLGVALTGSDTSANVMFGGMQKITAEQLGLSPVLITTANSTGGVMGKMIDAQSIVVATAACYEDKNEGKLAAGPIFRGVLPHSILLAALMGVLVMLQAYVFPWMIPAITK</sequence>
<dbReference type="PANTHER" id="PTHR30003:SF0">
    <property type="entry name" value="GLYCOLATE PERMEASE GLCA-RELATED"/>
    <property type="match status" value="1"/>
</dbReference>
<comment type="function">
    <text evidence="8">Uptake of L-lactate across the membrane. Can also transport D-lactate and glycolate.</text>
</comment>
<evidence type="ECO:0000256" key="2">
    <source>
        <dbReference type="ARBA" id="ARBA00010100"/>
    </source>
</evidence>
<feature type="transmembrane region" description="Helical" evidence="8">
    <location>
        <begin position="379"/>
        <end position="399"/>
    </location>
</feature>
<feature type="transmembrane region" description="Helical" evidence="8">
    <location>
        <begin position="84"/>
        <end position="107"/>
    </location>
</feature>
<gene>
    <name evidence="9" type="ORF">J2Z79_003494</name>
</gene>
<organism evidence="9 10">
    <name type="scientific">Symbiobacterium terraclitae</name>
    <dbReference type="NCBI Taxonomy" id="557451"/>
    <lineage>
        <taxon>Bacteria</taxon>
        <taxon>Bacillati</taxon>
        <taxon>Bacillota</taxon>
        <taxon>Clostridia</taxon>
        <taxon>Eubacteriales</taxon>
        <taxon>Symbiobacteriaceae</taxon>
        <taxon>Symbiobacterium</taxon>
    </lineage>
</organism>
<keyword evidence="3 8" id="KW-0813">Transport</keyword>
<evidence type="ECO:0000256" key="7">
    <source>
        <dbReference type="ARBA" id="ARBA00023136"/>
    </source>
</evidence>
<feature type="transmembrane region" description="Helical" evidence="8">
    <location>
        <begin position="420"/>
        <end position="438"/>
    </location>
</feature>
<keyword evidence="4 8" id="KW-1003">Cell membrane</keyword>
<reference evidence="9 10" key="1">
    <citation type="submission" date="2021-03" db="EMBL/GenBank/DDBJ databases">
        <title>Genomic Encyclopedia of Type Strains, Phase IV (KMG-IV): sequencing the most valuable type-strain genomes for metagenomic binning, comparative biology and taxonomic classification.</title>
        <authorList>
            <person name="Goeker M."/>
        </authorList>
    </citation>
    <scope>NUCLEOTIDE SEQUENCE [LARGE SCALE GENOMIC DNA]</scope>
    <source>
        <strain evidence="9 10">DSM 27138</strain>
    </source>
</reference>
<feature type="transmembrane region" description="Helical" evidence="8">
    <location>
        <begin position="342"/>
        <end position="359"/>
    </location>
</feature>
<feature type="transmembrane region" description="Helical" evidence="8">
    <location>
        <begin position="237"/>
        <end position="256"/>
    </location>
</feature>
<dbReference type="RefSeq" id="WP_209468143.1">
    <property type="nucleotide sequence ID" value="NZ_JAGGLG010000045.1"/>
</dbReference>
<keyword evidence="5 8" id="KW-0812">Transmembrane</keyword>
<dbReference type="Pfam" id="PF02652">
    <property type="entry name" value="Lactate_perm"/>
    <property type="match status" value="1"/>
</dbReference>
<evidence type="ECO:0000313" key="9">
    <source>
        <dbReference type="EMBL" id="MBP2020040.1"/>
    </source>
</evidence>
<dbReference type="PANTHER" id="PTHR30003">
    <property type="entry name" value="L-LACTATE PERMEASE"/>
    <property type="match status" value="1"/>
</dbReference>
<evidence type="ECO:0000256" key="5">
    <source>
        <dbReference type="ARBA" id="ARBA00022692"/>
    </source>
</evidence>
<feature type="transmembrane region" description="Helical" evidence="8">
    <location>
        <begin position="128"/>
        <end position="151"/>
    </location>
</feature>
<comment type="caution">
    <text evidence="9">The sequence shown here is derived from an EMBL/GenBank/DDBJ whole genome shotgun (WGS) entry which is preliminary data.</text>
</comment>